<dbReference type="GO" id="GO:0051225">
    <property type="term" value="P:spindle assembly"/>
    <property type="evidence" value="ECO:0007669"/>
    <property type="project" value="TreeGrafter"/>
</dbReference>
<evidence type="ECO:0000259" key="7">
    <source>
        <dbReference type="Pfam" id="PF17681"/>
    </source>
</evidence>
<accession>A0A9P0HGV7</accession>
<dbReference type="Proteomes" id="UP001152798">
    <property type="component" value="Chromosome 5"/>
</dbReference>
<dbReference type="GO" id="GO:0043015">
    <property type="term" value="F:gamma-tubulin binding"/>
    <property type="evidence" value="ECO:0007669"/>
    <property type="project" value="InterPro"/>
</dbReference>
<dbReference type="GO" id="GO:0051321">
    <property type="term" value="P:meiotic cell cycle"/>
    <property type="evidence" value="ECO:0007669"/>
    <property type="project" value="TreeGrafter"/>
</dbReference>
<dbReference type="EMBL" id="OV725081">
    <property type="protein sequence ID" value="CAH1401554.1"/>
    <property type="molecule type" value="Genomic_DNA"/>
</dbReference>
<evidence type="ECO:0000313" key="8">
    <source>
        <dbReference type="EMBL" id="CAH1401554.1"/>
    </source>
</evidence>
<evidence type="ECO:0000256" key="2">
    <source>
        <dbReference type="ARBA" id="ARBA00010337"/>
    </source>
</evidence>
<dbReference type="GO" id="GO:0000930">
    <property type="term" value="C:gamma-tubulin complex"/>
    <property type="evidence" value="ECO:0007669"/>
    <property type="project" value="TreeGrafter"/>
</dbReference>
<keyword evidence="9" id="KW-1185">Reference proteome</keyword>
<dbReference type="PANTHER" id="PTHR19302:SF14">
    <property type="entry name" value="GAMMA-TUBULIN COMPLEX COMPONENT 3"/>
    <property type="match status" value="1"/>
</dbReference>
<comment type="subcellular location">
    <subcellularLocation>
        <location evidence="1">Cytoplasm</location>
        <location evidence="1">Cytoskeleton</location>
    </subcellularLocation>
</comment>
<name>A0A9P0HGV7_NEZVI</name>
<evidence type="ECO:0008006" key="10">
    <source>
        <dbReference type="Google" id="ProtNLM"/>
    </source>
</evidence>
<evidence type="ECO:0000313" key="9">
    <source>
        <dbReference type="Proteomes" id="UP001152798"/>
    </source>
</evidence>
<dbReference type="InterPro" id="IPR007259">
    <property type="entry name" value="GCP"/>
</dbReference>
<dbReference type="Pfam" id="PF04130">
    <property type="entry name" value="GCP_C_terminal"/>
    <property type="match status" value="1"/>
</dbReference>
<dbReference type="GO" id="GO:0000278">
    <property type="term" value="P:mitotic cell cycle"/>
    <property type="evidence" value="ECO:0007669"/>
    <property type="project" value="TreeGrafter"/>
</dbReference>
<dbReference type="Gene3D" id="1.20.120.1900">
    <property type="entry name" value="Gamma-tubulin complex, C-terminal domain"/>
    <property type="match status" value="1"/>
</dbReference>
<dbReference type="GO" id="GO:0007020">
    <property type="term" value="P:microtubule nucleation"/>
    <property type="evidence" value="ECO:0007669"/>
    <property type="project" value="InterPro"/>
</dbReference>
<feature type="domain" description="Gamma tubulin complex component protein N-terminal" evidence="7">
    <location>
        <begin position="237"/>
        <end position="536"/>
    </location>
</feature>
<evidence type="ECO:0000259" key="6">
    <source>
        <dbReference type="Pfam" id="PF04130"/>
    </source>
</evidence>
<dbReference type="GO" id="GO:0000922">
    <property type="term" value="C:spindle pole"/>
    <property type="evidence" value="ECO:0007669"/>
    <property type="project" value="InterPro"/>
</dbReference>
<dbReference type="PANTHER" id="PTHR19302">
    <property type="entry name" value="GAMMA TUBULIN COMPLEX PROTEIN"/>
    <property type="match status" value="1"/>
</dbReference>
<dbReference type="Pfam" id="PF17681">
    <property type="entry name" value="GCP_N_terminal"/>
    <property type="match status" value="1"/>
</dbReference>
<comment type="similarity">
    <text evidence="2">Belongs to the TUBGCP family.</text>
</comment>
<gene>
    <name evidence="8" type="ORF">NEZAVI_LOCUS10556</name>
</gene>
<dbReference type="GO" id="GO:0051011">
    <property type="term" value="F:microtubule minus-end binding"/>
    <property type="evidence" value="ECO:0007669"/>
    <property type="project" value="TreeGrafter"/>
</dbReference>
<sequence length="888" mass="102659">MFNNDERTIPSYYPTLKELCYHICSSLREEEIKDIVKSAVREIGESKLNSSIDSIEDTDEFTLAQNIEKQLVSLGKQKDIAKFRHLHKKLCHSNYHSLLTNREGVLSFFLNVSEKKHVKRDKIPVFQKRSYISSSNKYYSTSSALKGGGDTLSDSSILSTNGDNSGQNSFLSRPTTLSNNVFIRRDAGISKSPSRPILVQNHNRTSSFISRSASDTFVTSPQYSKYKKNEVSSSAVIKELLFCFQGIEGALLKLDHNLGFNIDPQVRVPQCPLVERLMELGFLHNNIVNQCKSLEKGGSVAQAILIAIRQKLIDFYGFIGSFHSEYLKSSKTTDDTPLREYGCDDNSLTLRKLSFLTEEPMQLLQAVCDALNAVRNINSGTATTALDHFRHHGDERYRDVITSLIIHAGRPIINMIINWMVEGELFDPYNEFFISLNTNCHDRDIWRDKFVLRQDLIPNVMSEKQAHMILRSGKAVNFLNVICEKKTPIVGARERLHNMKDVNILDLTDPRSKLSETILAIFEETSKQVLDTLVNEFKLFQHFQGLRRYILLGQGDFVNYYMELVEPEMRKPASKLQFHELMSLKSSAERATLARYEDPEILNRVSVKLLVASGGDWGSDVFGLQYIMHDPLDAALKIKEGAYSHMFNFLWRTKRMEYILLSLRKERWANKNSLNWLSDRVPEINGVLVLADRLSHELLHFAQHFHYYILFEVVECLWEKFQLAFTKAKSFDDVIKAHDEFIIEMQIKTFQDKDSRTFINELRLVWDLVFELESLEETFCCHVAKEYALRVEREEHINIHGSNHELETVISQSNRKFSTFLSSTRAQYNILNRNYQDVLKKFLLELSSSNKHELRMLSSRIDYSGYYKKMDIRLTESMKYSRCSDLFN</sequence>
<reference evidence="8" key="1">
    <citation type="submission" date="2022-01" db="EMBL/GenBank/DDBJ databases">
        <authorList>
            <person name="King R."/>
        </authorList>
    </citation>
    <scope>NUCLEOTIDE SEQUENCE</scope>
</reference>
<keyword evidence="3" id="KW-0963">Cytoplasm</keyword>
<evidence type="ECO:0000256" key="1">
    <source>
        <dbReference type="ARBA" id="ARBA00004245"/>
    </source>
</evidence>
<dbReference type="InterPro" id="IPR041470">
    <property type="entry name" value="GCP_N"/>
</dbReference>
<dbReference type="GO" id="GO:0005874">
    <property type="term" value="C:microtubule"/>
    <property type="evidence" value="ECO:0007669"/>
    <property type="project" value="UniProtKB-KW"/>
</dbReference>
<dbReference type="AlphaFoldDB" id="A0A9P0HGV7"/>
<evidence type="ECO:0000256" key="5">
    <source>
        <dbReference type="ARBA" id="ARBA00023212"/>
    </source>
</evidence>
<feature type="domain" description="Gamma tubulin complex component C-terminal" evidence="6">
    <location>
        <begin position="539"/>
        <end position="867"/>
    </location>
</feature>
<dbReference type="OrthoDB" id="5860513at2759"/>
<proteinExistence type="inferred from homology"/>
<dbReference type="GO" id="GO:0031122">
    <property type="term" value="P:cytoplasmic microtubule organization"/>
    <property type="evidence" value="ECO:0007669"/>
    <property type="project" value="TreeGrafter"/>
</dbReference>
<keyword evidence="5" id="KW-0206">Cytoskeleton</keyword>
<protein>
    <recommendedName>
        <fullName evidence="10">Gamma-tubulin complex component</fullName>
    </recommendedName>
</protein>
<evidence type="ECO:0000256" key="3">
    <source>
        <dbReference type="ARBA" id="ARBA00022490"/>
    </source>
</evidence>
<organism evidence="8 9">
    <name type="scientific">Nezara viridula</name>
    <name type="common">Southern green stink bug</name>
    <name type="synonym">Cimex viridulus</name>
    <dbReference type="NCBI Taxonomy" id="85310"/>
    <lineage>
        <taxon>Eukaryota</taxon>
        <taxon>Metazoa</taxon>
        <taxon>Ecdysozoa</taxon>
        <taxon>Arthropoda</taxon>
        <taxon>Hexapoda</taxon>
        <taxon>Insecta</taxon>
        <taxon>Pterygota</taxon>
        <taxon>Neoptera</taxon>
        <taxon>Paraneoptera</taxon>
        <taxon>Hemiptera</taxon>
        <taxon>Heteroptera</taxon>
        <taxon>Panheteroptera</taxon>
        <taxon>Pentatomomorpha</taxon>
        <taxon>Pentatomoidea</taxon>
        <taxon>Pentatomidae</taxon>
        <taxon>Pentatominae</taxon>
        <taxon>Nezara</taxon>
    </lineage>
</organism>
<dbReference type="InterPro" id="IPR042241">
    <property type="entry name" value="GCP_C_sf"/>
</dbReference>
<keyword evidence="4" id="KW-0493">Microtubule</keyword>
<dbReference type="InterPro" id="IPR040457">
    <property type="entry name" value="GCP_C"/>
</dbReference>
<evidence type="ECO:0000256" key="4">
    <source>
        <dbReference type="ARBA" id="ARBA00022701"/>
    </source>
</evidence>